<feature type="region of interest" description="Disordered" evidence="1">
    <location>
        <begin position="81"/>
        <end position="122"/>
    </location>
</feature>
<evidence type="ECO:0000256" key="1">
    <source>
        <dbReference type="SAM" id="MobiDB-lite"/>
    </source>
</evidence>
<dbReference type="InterPro" id="IPR011990">
    <property type="entry name" value="TPR-like_helical_dom_sf"/>
</dbReference>
<evidence type="ECO:0000313" key="2">
    <source>
        <dbReference type="EMBL" id="MBG0565895.1"/>
    </source>
</evidence>
<dbReference type="EMBL" id="JADQTO010000017">
    <property type="protein sequence ID" value="MBG0565895.1"/>
    <property type="molecule type" value="Genomic_DNA"/>
</dbReference>
<dbReference type="RefSeq" id="WP_196417665.1">
    <property type="nucleotide sequence ID" value="NZ_JADQTO010000017.1"/>
</dbReference>
<keyword evidence="3" id="KW-1185">Reference proteome</keyword>
<comment type="caution">
    <text evidence="2">The sequence shown here is derived from an EMBL/GenBank/DDBJ whole genome shotgun (WGS) entry which is preliminary data.</text>
</comment>
<dbReference type="AlphaFoldDB" id="A0A931C9I9"/>
<accession>A0A931C9I9</accession>
<dbReference type="Proteomes" id="UP000598146">
    <property type="component" value="Unassembled WGS sequence"/>
</dbReference>
<name>A0A931C9I9_9ACTN</name>
<reference evidence="2" key="1">
    <citation type="submission" date="2020-11" db="EMBL/GenBank/DDBJ databases">
        <title>Isolation and identification of active actinomycetes.</title>
        <authorList>
            <person name="Sun X."/>
        </authorList>
    </citation>
    <scope>NUCLEOTIDE SEQUENCE</scope>
    <source>
        <strain evidence="2">NEAU-A11</strain>
    </source>
</reference>
<organism evidence="2 3">
    <name type="scientific">Actinoplanes aureus</name>
    <dbReference type="NCBI Taxonomy" id="2792083"/>
    <lineage>
        <taxon>Bacteria</taxon>
        <taxon>Bacillati</taxon>
        <taxon>Actinomycetota</taxon>
        <taxon>Actinomycetes</taxon>
        <taxon>Micromonosporales</taxon>
        <taxon>Micromonosporaceae</taxon>
        <taxon>Actinoplanes</taxon>
    </lineage>
</organism>
<sequence length="220" mass="23715">MLGPDHVETLRTRWALTTTLSESGDYAAAPRHSRAALRHARLIYGEDHPHTCHIAVAHAADLRFTRALAAARELTADLVERHGPPGDEMPAIQSGRDPAPHARHRAGPGTGDGGTSRSCRHGWGESPEVANAYDAVGNSLAALEFGLAARDDLVDLLGARHPVVLGMSVNVAMDAHRCGKGDSRRDAVREFAAVIGARHPMVTRVRGHGRFSQDIDIYPW</sequence>
<dbReference type="Gene3D" id="1.25.40.10">
    <property type="entry name" value="Tetratricopeptide repeat domain"/>
    <property type="match status" value="1"/>
</dbReference>
<protein>
    <recommendedName>
        <fullName evidence="4">Tetratricopeptide repeat protein</fullName>
    </recommendedName>
</protein>
<proteinExistence type="predicted"/>
<gene>
    <name evidence="2" type="ORF">I4J89_31045</name>
</gene>
<evidence type="ECO:0000313" key="3">
    <source>
        <dbReference type="Proteomes" id="UP000598146"/>
    </source>
</evidence>
<evidence type="ECO:0008006" key="4">
    <source>
        <dbReference type="Google" id="ProtNLM"/>
    </source>
</evidence>